<evidence type="ECO:0008006" key="3">
    <source>
        <dbReference type="Google" id="ProtNLM"/>
    </source>
</evidence>
<evidence type="ECO:0000313" key="1">
    <source>
        <dbReference type="EMBL" id="CAH3105041.1"/>
    </source>
</evidence>
<protein>
    <recommendedName>
        <fullName evidence="3">MADF domain-containing protein</fullName>
    </recommendedName>
</protein>
<gene>
    <name evidence="1" type="ORF">PLOB_00012642</name>
</gene>
<dbReference type="Proteomes" id="UP001159405">
    <property type="component" value="Unassembled WGS sequence"/>
</dbReference>
<dbReference type="PANTHER" id="PTHR33309">
    <property type="entry name" value="KERATIN, ULTRA HIGH-SULFUR MATRIX PROTEIN-LIKE"/>
    <property type="match status" value="1"/>
</dbReference>
<comment type="caution">
    <text evidence="1">The sequence shown here is derived from an EMBL/GenBank/DDBJ whole genome shotgun (WGS) entry which is preliminary data.</text>
</comment>
<sequence>MNGTAEQEVVTTQKKRACPMTWTSEKDEALCKEILLLEPFRFRPRTKESGTTWSQVAEDLRQIKSLNMTVDQRAVRDRYKILKSHFLQKMTEEEKGSGIAPPELTPVEAALEEIIEKEKEF</sequence>
<evidence type="ECO:0000313" key="2">
    <source>
        <dbReference type="Proteomes" id="UP001159405"/>
    </source>
</evidence>
<dbReference type="PANTHER" id="PTHR33309:SF1">
    <property type="entry name" value="MYB_SANT-LIKE DNA-BINDING DOMAIN-CONTAINING PROTEIN"/>
    <property type="match status" value="1"/>
</dbReference>
<organism evidence="1 2">
    <name type="scientific">Porites lobata</name>
    <dbReference type="NCBI Taxonomy" id="104759"/>
    <lineage>
        <taxon>Eukaryota</taxon>
        <taxon>Metazoa</taxon>
        <taxon>Cnidaria</taxon>
        <taxon>Anthozoa</taxon>
        <taxon>Hexacorallia</taxon>
        <taxon>Scleractinia</taxon>
        <taxon>Fungiina</taxon>
        <taxon>Poritidae</taxon>
        <taxon>Porites</taxon>
    </lineage>
</organism>
<name>A0ABN8NGB5_9CNID</name>
<reference evidence="1 2" key="1">
    <citation type="submission" date="2022-05" db="EMBL/GenBank/DDBJ databases">
        <authorList>
            <consortium name="Genoscope - CEA"/>
            <person name="William W."/>
        </authorList>
    </citation>
    <scope>NUCLEOTIDE SEQUENCE [LARGE SCALE GENOMIC DNA]</scope>
</reference>
<accession>A0ABN8NGB5</accession>
<dbReference type="EMBL" id="CALNXK010000017">
    <property type="protein sequence ID" value="CAH3105041.1"/>
    <property type="molecule type" value="Genomic_DNA"/>
</dbReference>
<proteinExistence type="predicted"/>
<keyword evidence="2" id="KW-1185">Reference proteome</keyword>